<dbReference type="EMBL" id="BMNC01000009">
    <property type="protein sequence ID" value="GGN10005.1"/>
    <property type="molecule type" value="Genomic_DNA"/>
</dbReference>
<comment type="caution">
    <text evidence="2">The sequence shown here is derived from an EMBL/GenBank/DDBJ whole genome shotgun (WGS) entry which is preliminary data.</text>
</comment>
<evidence type="ECO:0000259" key="1">
    <source>
        <dbReference type="PROSITE" id="PS50943"/>
    </source>
</evidence>
<dbReference type="InterPro" id="IPR011990">
    <property type="entry name" value="TPR-like_helical_dom_sf"/>
</dbReference>
<dbReference type="PROSITE" id="PS50943">
    <property type="entry name" value="HTH_CROC1"/>
    <property type="match status" value="1"/>
</dbReference>
<dbReference type="RefSeq" id="WP_189157937.1">
    <property type="nucleotide sequence ID" value="NZ_BMNC01000009.1"/>
</dbReference>
<dbReference type="SUPFAM" id="SSF48452">
    <property type="entry name" value="TPR-like"/>
    <property type="match status" value="1"/>
</dbReference>
<organism evidence="2 3">
    <name type="scientific">Lentzea pudingi</name>
    <dbReference type="NCBI Taxonomy" id="1789439"/>
    <lineage>
        <taxon>Bacteria</taxon>
        <taxon>Bacillati</taxon>
        <taxon>Actinomycetota</taxon>
        <taxon>Actinomycetes</taxon>
        <taxon>Pseudonocardiales</taxon>
        <taxon>Pseudonocardiaceae</taxon>
        <taxon>Lentzea</taxon>
    </lineage>
</organism>
<accession>A0ABQ2IFY7</accession>
<dbReference type="Proteomes" id="UP000597656">
    <property type="component" value="Unassembled WGS sequence"/>
</dbReference>
<evidence type="ECO:0000313" key="3">
    <source>
        <dbReference type="Proteomes" id="UP000597656"/>
    </source>
</evidence>
<feature type="domain" description="HTH cro/C1-type" evidence="1">
    <location>
        <begin position="39"/>
        <end position="84"/>
    </location>
</feature>
<proteinExistence type="predicted"/>
<sequence length="475" mass="53658">MEFFLTDEMCAAFDSNDIGEVFKAYRRHNRFLKLLGRPLSQEEFGRWLGLSQTAISRIETVKPEQTLRALREYAEALHIPKNLLWFDFPGEKRADAVRKKFEESKIASNLVQIPQNNVDRVQSEWLESAYEFAVQGYRESSDVEFVRLAAQESANYGLRHTVAELHFETLEQIEEEVRKLSSDFISKDPLDTFNRSRRLRNDIFILLERKHLPRQEQLLYAFGARTLGYLAGASSDFYGLYDSAADHLRLARQFAAASNSSEVHSWVLSLQSANTFWTNNWTKAATFSERALKVAVTKSGFLRATSMHARALARLGDIESLNSLVRNSEENPIDGKTDDEQGMILFTESNHLRCVGTAYLWAGEYTRASEQLAQALNRYLSDSPENFAIIATIRADIATSYVHQGDIKAAVDAVAPLLELSPGYRLEGAVRRLRELQSPLTDSPFGQSQQAGELLSNISTFVNSAAPKPDPEANR</sequence>
<dbReference type="Gene3D" id="1.25.40.10">
    <property type="entry name" value="Tetratricopeptide repeat domain"/>
    <property type="match status" value="1"/>
</dbReference>
<dbReference type="Gene3D" id="1.10.260.40">
    <property type="entry name" value="lambda repressor-like DNA-binding domains"/>
    <property type="match status" value="1"/>
</dbReference>
<name>A0ABQ2IFY7_9PSEU</name>
<reference evidence="3" key="1">
    <citation type="journal article" date="2019" name="Int. J. Syst. Evol. Microbiol.">
        <title>The Global Catalogue of Microorganisms (GCM) 10K type strain sequencing project: providing services to taxonomists for standard genome sequencing and annotation.</title>
        <authorList>
            <consortium name="The Broad Institute Genomics Platform"/>
            <consortium name="The Broad Institute Genome Sequencing Center for Infectious Disease"/>
            <person name="Wu L."/>
            <person name="Ma J."/>
        </authorList>
    </citation>
    <scope>NUCLEOTIDE SEQUENCE [LARGE SCALE GENOMIC DNA]</scope>
    <source>
        <strain evidence="3">CGMCC 4.7319</strain>
    </source>
</reference>
<protein>
    <recommendedName>
        <fullName evidence="1">HTH cro/C1-type domain-containing protein</fullName>
    </recommendedName>
</protein>
<dbReference type="CDD" id="cd00093">
    <property type="entry name" value="HTH_XRE"/>
    <property type="match status" value="1"/>
</dbReference>
<dbReference type="InterPro" id="IPR010982">
    <property type="entry name" value="Lambda_DNA-bd_dom_sf"/>
</dbReference>
<dbReference type="InterPro" id="IPR001387">
    <property type="entry name" value="Cro/C1-type_HTH"/>
</dbReference>
<evidence type="ECO:0000313" key="2">
    <source>
        <dbReference type="EMBL" id="GGN10005.1"/>
    </source>
</evidence>
<gene>
    <name evidence="2" type="ORF">GCM10011609_57220</name>
</gene>
<keyword evidence="3" id="KW-1185">Reference proteome</keyword>
<dbReference type="SUPFAM" id="SSF47413">
    <property type="entry name" value="lambda repressor-like DNA-binding domains"/>
    <property type="match status" value="1"/>
</dbReference>